<dbReference type="Proteomes" id="UP001153332">
    <property type="component" value="Unassembled WGS sequence"/>
</dbReference>
<keyword evidence="2" id="KW-1185">Reference proteome</keyword>
<gene>
    <name evidence="1" type="ORF">O1611_g4625</name>
</gene>
<organism evidence="1 2">
    <name type="scientific">Lasiodiplodia mahajangana</name>
    <dbReference type="NCBI Taxonomy" id="1108764"/>
    <lineage>
        <taxon>Eukaryota</taxon>
        <taxon>Fungi</taxon>
        <taxon>Dikarya</taxon>
        <taxon>Ascomycota</taxon>
        <taxon>Pezizomycotina</taxon>
        <taxon>Dothideomycetes</taxon>
        <taxon>Dothideomycetes incertae sedis</taxon>
        <taxon>Botryosphaeriales</taxon>
        <taxon>Botryosphaeriaceae</taxon>
        <taxon>Lasiodiplodia</taxon>
    </lineage>
</organism>
<name>A0ACC2JP86_9PEZI</name>
<comment type="caution">
    <text evidence="1">The sequence shown here is derived from an EMBL/GenBank/DDBJ whole genome shotgun (WGS) entry which is preliminary data.</text>
</comment>
<dbReference type="EMBL" id="JAPUUL010000893">
    <property type="protein sequence ID" value="KAJ8129008.1"/>
    <property type="molecule type" value="Genomic_DNA"/>
</dbReference>
<proteinExistence type="predicted"/>
<evidence type="ECO:0000313" key="1">
    <source>
        <dbReference type="EMBL" id="KAJ8129008.1"/>
    </source>
</evidence>
<evidence type="ECO:0000313" key="2">
    <source>
        <dbReference type="Proteomes" id="UP001153332"/>
    </source>
</evidence>
<accession>A0ACC2JP86</accession>
<protein>
    <submittedName>
        <fullName evidence="1">Uncharacterized protein</fullName>
    </submittedName>
</protein>
<sequence>MMAPSLAKVTDADFMESVLEPHGIKIQTGGSNKNLRKHFGILSLPTNLKERLDVYKKALQAPLNVWLEADMERSQRIEQEYKSLKVYGCNEAEYTTYALHYVFLDEPRHPWLPIEKGDQCWMPVRLLQFVRKPDKLQKGNWEAPPTLHQSSKRFEWDIRPDCTYYISLQAFPPRVRSSIDPFISVIQRRAFGPYFTITFEKDEDDSPTARYKAAVASAIALYNRYRLKSYALQKSGRKWDEEQKGEMRHYSITFAEVRWIVWCTVPKSFETWTGCNMSKLYSGDCDILECVQKLLGIVNDIHYWGLEVNGKSCKADIAVIAQSDPDADLNYIALLE</sequence>
<reference evidence="1" key="1">
    <citation type="submission" date="2022-12" db="EMBL/GenBank/DDBJ databases">
        <title>Genome Sequence of Lasiodiplodia mahajangana.</title>
        <authorList>
            <person name="Buettner E."/>
        </authorList>
    </citation>
    <scope>NUCLEOTIDE SEQUENCE</scope>
    <source>
        <strain evidence="1">VT137</strain>
    </source>
</reference>